<protein>
    <submittedName>
        <fullName evidence="2">Uncharacterized protein</fullName>
    </submittedName>
</protein>
<evidence type="ECO:0000256" key="1">
    <source>
        <dbReference type="SAM" id="Phobius"/>
    </source>
</evidence>
<name>A0A0A9DLI8_ARUDO</name>
<keyword evidence="1" id="KW-0472">Membrane</keyword>
<accession>A0A0A9DLI8</accession>
<evidence type="ECO:0000313" key="2">
    <source>
        <dbReference type="EMBL" id="JAD89474.1"/>
    </source>
</evidence>
<sequence length="66" mass="8099">MMACGKQEIYDRVRSFISVGFCYLFWVCVMQALVIHRKMKKRKRNLSTTFFIFSLRFPRVWKMLVR</sequence>
<keyword evidence="1" id="KW-1133">Transmembrane helix</keyword>
<dbReference type="AlphaFoldDB" id="A0A0A9DLI8"/>
<reference evidence="2" key="1">
    <citation type="submission" date="2014-09" db="EMBL/GenBank/DDBJ databases">
        <authorList>
            <person name="Magalhaes I.L.F."/>
            <person name="Oliveira U."/>
            <person name="Santos F.R."/>
            <person name="Vidigal T.H.D.A."/>
            <person name="Brescovit A.D."/>
            <person name="Santos A.J."/>
        </authorList>
    </citation>
    <scope>NUCLEOTIDE SEQUENCE</scope>
    <source>
        <tissue evidence="2">Shoot tissue taken approximately 20 cm above the soil surface</tissue>
    </source>
</reference>
<organism evidence="2">
    <name type="scientific">Arundo donax</name>
    <name type="common">Giant reed</name>
    <name type="synonym">Donax arundinaceus</name>
    <dbReference type="NCBI Taxonomy" id="35708"/>
    <lineage>
        <taxon>Eukaryota</taxon>
        <taxon>Viridiplantae</taxon>
        <taxon>Streptophyta</taxon>
        <taxon>Embryophyta</taxon>
        <taxon>Tracheophyta</taxon>
        <taxon>Spermatophyta</taxon>
        <taxon>Magnoliopsida</taxon>
        <taxon>Liliopsida</taxon>
        <taxon>Poales</taxon>
        <taxon>Poaceae</taxon>
        <taxon>PACMAD clade</taxon>
        <taxon>Arundinoideae</taxon>
        <taxon>Arundineae</taxon>
        <taxon>Arundo</taxon>
    </lineage>
</organism>
<dbReference type="EMBL" id="GBRH01208421">
    <property type="protein sequence ID" value="JAD89474.1"/>
    <property type="molecule type" value="Transcribed_RNA"/>
</dbReference>
<reference evidence="2" key="2">
    <citation type="journal article" date="2015" name="Data Brief">
        <title>Shoot transcriptome of the giant reed, Arundo donax.</title>
        <authorList>
            <person name="Barrero R.A."/>
            <person name="Guerrero F.D."/>
            <person name="Moolhuijzen P."/>
            <person name="Goolsby J.A."/>
            <person name="Tidwell J."/>
            <person name="Bellgard S.E."/>
            <person name="Bellgard M.I."/>
        </authorList>
    </citation>
    <scope>NUCLEOTIDE SEQUENCE</scope>
    <source>
        <tissue evidence="2">Shoot tissue taken approximately 20 cm above the soil surface</tissue>
    </source>
</reference>
<feature type="transmembrane region" description="Helical" evidence="1">
    <location>
        <begin position="16"/>
        <end position="35"/>
    </location>
</feature>
<keyword evidence="1" id="KW-0812">Transmembrane</keyword>
<proteinExistence type="predicted"/>